<gene>
    <name evidence="3" type="ORF">CSSPTR1EN2_LOCUS14827</name>
</gene>
<dbReference type="InterPro" id="IPR011990">
    <property type="entry name" value="TPR-like_helical_dom_sf"/>
</dbReference>
<dbReference type="Gene3D" id="1.25.40.10">
    <property type="entry name" value="Tetratricopeptide repeat domain"/>
    <property type="match status" value="2"/>
</dbReference>
<dbReference type="SUPFAM" id="SSF48452">
    <property type="entry name" value="TPR-like"/>
    <property type="match status" value="2"/>
</dbReference>
<protein>
    <recommendedName>
        <fullName evidence="5">Anaphase-promoting complex subunit 7</fullName>
    </recommendedName>
</protein>
<sequence length="561" mass="62680">MEVLREQMSFLLEQGLYDSAELLGCFLMCAPTANSEIIPSIRAENMVLLADALYGKKEYRRALNMYRQALQQCRVSPKQAMGGTRTPVQSRLPAVNLTHFSNINENEVKYKIGLCHLAVHDTRSALSEIEGIPSKAKTLRINMTLAKLYRMTGYDRAATAAYKECLRQCPYVLEAIVALAELGTTPKEIHSLFPQVQQSKSGRVVTDHIEPVRWLQRYADGHCGVAAHDYKGGLDNFNFLGQRFPHNLHILLEIAKAETALGRGDEGVHNFEKARQVDQYNVTSMDEYAMLLRTRGDHAELNHLVHGLLNIDSTRPEVWVASAIYWEMRDDKPKALTYADKSIRVDERHATAYIVKGNLCLALSRSEAAVMAFRRAQALKADLRSYQGLVRAYLAIPKPKEALCAAREAMRAMPHSAKALTLVGDVYAHNPDGREKAQKFYESALRSEPGFLGAVLALADLHGREGRNDEATVLLQQYLKNWADDSLHTKLAQILAATEKLGESLSHYQTALSINPLNEAAKKGLERLEKHMKGVDPDALEDEEENEGEDADADPEEGEFP</sequence>
<dbReference type="SMART" id="SM00028">
    <property type="entry name" value="TPR"/>
    <property type="match status" value="5"/>
</dbReference>
<evidence type="ECO:0000313" key="4">
    <source>
        <dbReference type="Proteomes" id="UP001497512"/>
    </source>
</evidence>
<dbReference type="EMBL" id="OZ019895">
    <property type="protein sequence ID" value="CAK9219758.1"/>
    <property type="molecule type" value="Genomic_DNA"/>
</dbReference>
<dbReference type="PANTHER" id="PTHR12558">
    <property type="entry name" value="CELL DIVISION CYCLE 16,23,27"/>
    <property type="match status" value="1"/>
</dbReference>
<keyword evidence="1" id="KW-0802">TPR repeat</keyword>
<dbReference type="PANTHER" id="PTHR12558:SF36">
    <property type="entry name" value="ANAPHASE-PROMOTING COMPLEX SUBUNIT 7"/>
    <property type="match status" value="1"/>
</dbReference>
<proteinExistence type="predicted"/>
<dbReference type="Pfam" id="PF13432">
    <property type="entry name" value="TPR_16"/>
    <property type="match status" value="1"/>
</dbReference>
<name>A0ABP0UEB2_9BRYO</name>
<feature type="region of interest" description="Disordered" evidence="2">
    <location>
        <begin position="528"/>
        <end position="561"/>
    </location>
</feature>
<reference evidence="3" key="1">
    <citation type="submission" date="2024-02" db="EMBL/GenBank/DDBJ databases">
        <authorList>
            <consortium name="ELIXIR-Norway"/>
            <consortium name="Elixir Norway"/>
        </authorList>
    </citation>
    <scope>NUCLEOTIDE SEQUENCE</scope>
</reference>
<dbReference type="Proteomes" id="UP001497512">
    <property type="component" value="Chromosome 3"/>
</dbReference>
<feature type="compositionally biased region" description="Acidic residues" evidence="2">
    <location>
        <begin position="538"/>
        <end position="561"/>
    </location>
</feature>
<evidence type="ECO:0000256" key="2">
    <source>
        <dbReference type="SAM" id="MobiDB-lite"/>
    </source>
</evidence>
<dbReference type="InterPro" id="IPR019734">
    <property type="entry name" value="TPR_rpt"/>
</dbReference>
<organism evidence="3 4">
    <name type="scientific">Sphagnum troendelagicum</name>
    <dbReference type="NCBI Taxonomy" id="128251"/>
    <lineage>
        <taxon>Eukaryota</taxon>
        <taxon>Viridiplantae</taxon>
        <taxon>Streptophyta</taxon>
        <taxon>Embryophyta</taxon>
        <taxon>Bryophyta</taxon>
        <taxon>Sphagnophytina</taxon>
        <taxon>Sphagnopsida</taxon>
        <taxon>Sphagnales</taxon>
        <taxon>Sphagnaceae</taxon>
        <taxon>Sphagnum</taxon>
    </lineage>
</organism>
<evidence type="ECO:0000313" key="3">
    <source>
        <dbReference type="EMBL" id="CAK9219758.1"/>
    </source>
</evidence>
<evidence type="ECO:0000256" key="1">
    <source>
        <dbReference type="ARBA" id="ARBA00022803"/>
    </source>
</evidence>
<evidence type="ECO:0008006" key="5">
    <source>
        <dbReference type="Google" id="ProtNLM"/>
    </source>
</evidence>
<keyword evidence="4" id="KW-1185">Reference proteome</keyword>
<accession>A0ABP0UEB2</accession>